<evidence type="ECO:0000256" key="7">
    <source>
        <dbReference type="RuleBase" id="RU000461"/>
    </source>
</evidence>
<dbReference type="PANTHER" id="PTHR24305">
    <property type="entry name" value="CYTOCHROME P450"/>
    <property type="match status" value="1"/>
</dbReference>
<evidence type="ECO:0000256" key="2">
    <source>
        <dbReference type="ARBA" id="ARBA00010617"/>
    </source>
</evidence>
<keyword evidence="3 6" id="KW-0349">Heme</keyword>
<dbReference type="SUPFAM" id="SSF48264">
    <property type="entry name" value="Cytochrome P450"/>
    <property type="match status" value="1"/>
</dbReference>
<accession>A0AAN9U239</accession>
<dbReference type="GO" id="GO:0020037">
    <property type="term" value="F:heme binding"/>
    <property type="evidence" value="ECO:0007669"/>
    <property type="project" value="InterPro"/>
</dbReference>
<evidence type="ECO:0000313" key="11">
    <source>
        <dbReference type="Proteomes" id="UP001320245"/>
    </source>
</evidence>
<dbReference type="PRINTS" id="PR00385">
    <property type="entry name" value="P450"/>
</dbReference>
<dbReference type="InterPro" id="IPR002401">
    <property type="entry name" value="Cyt_P450_E_grp-I"/>
</dbReference>
<keyword evidence="9" id="KW-0812">Transmembrane</keyword>
<keyword evidence="7" id="KW-0503">Monooxygenase</keyword>
<protein>
    <recommendedName>
        <fullName evidence="12">Cytochrome P450</fullName>
    </recommendedName>
</protein>
<dbReference type="Proteomes" id="UP001320245">
    <property type="component" value="Unassembled WGS sequence"/>
</dbReference>
<dbReference type="Pfam" id="PF00067">
    <property type="entry name" value="p450"/>
    <property type="match status" value="2"/>
</dbReference>
<dbReference type="PROSITE" id="PS00086">
    <property type="entry name" value="CYTOCHROME_P450"/>
    <property type="match status" value="1"/>
</dbReference>
<proteinExistence type="inferred from homology"/>
<name>A0AAN9U239_9PEZI</name>
<evidence type="ECO:0000256" key="5">
    <source>
        <dbReference type="ARBA" id="ARBA00023004"/>
    </source>
</evidence>
<feature type="binding site" description="axial binding residue" evidence="6">
    <location>
        <position position="548"/>
    </location>
    <ligand>
        <name>heme</name>
        <dbReference type="ChEBI" id="CHEBI:30413"/>
    </ligand>
    <ligandPart>
        <name>Fe</name>
        <dbReference type="ChEBI" id="CHEBI:18248"/>
    </ligandPart>
</feature>
<dbReference type="Gene3D" id="1.10.630.10">
    <property type="entry name" value="Cytochrome P450"/>
    <property type="match status" value="1"/>
</dbReference>
<dbReference type="PRINTS" id="PR00463">
    <property type="entry name" value="EP450I"/>
</dbReference>
<organism evidence="10 11">
    <name type="scientific">Cytospora paraplurivora</name>
    <dbReference type="NCBI Taxonomy" id="2898453"/>
    <lineage>
        <taxon>Eukaryota</taxon>
        <taxon>Fungi</taxon>
        <taxon>Dikarya</taxon>
        <taxon>Ascomycota</taxon>
        <taxon>Pezizomycotina</taxon>
        <taxon>Sordariomycetes</taxon>
        <taxon>Sordariomycetidae</taxon>
        <taxon>Diaporthales</taxon>
        <taxon>Cytosporaceae</taxon>
        <taxon>Cytospora</taxon>
    </lineage>
</organism>
<dbReference type="GO" id="GO:0016705">
    <property type="term" value="F:oxidoreductase activity, acting on paired donors, with incorporation or reduction of molecular oxygen"/>
    <property type="evidence" value="ECO:0007669"/>
    <property type="project" value="InterPro"/>
</dbReference>
<reference evidence="10 11" key="1">
    <citation type="journal article" date="2023" name="PLoS ONE">
        <title>Cytospora paraplurivora sp. nov. isolated from orchards with fruit tree decline syndrome in Ontario, Canada.</title>
        <authorList>
            <person name="Ilyukhin E."/>
            <person name="Nguyen H.D.T."/>
            <person name="Castle A.J."/>
            <person name="Ellouze W."/>
        </authorList>
    </citation>
    <scope>NUCLEOTIDE SEQUENCE [LARGE SCALE GENOMIC DNA]</scope>
    <source>
        <strain evidence="10 11">FDS-564</strain>
    </source>
</reference>
<evidence type="ECO:0000256" key="3">
    <source>
        <dbReference type="ARBA" id="ARBA00022617"/>
    </source>
</evidence>
<dbReference type="InterPro" id="IPR036396">
    <property type="entry name" value="Cyt_P450_sf"/>
</dbReference>
<dbReference type="EMBL" id="JAJSPL020000043">
    <property type="protein sequence ID" value="KAK7734290.1"/>
    <property type="molecule type" value="Genomic_DNA"/>
</dbReference>
<keyword evidence="7" id="KW-0560">Oxidoreductase</keyword>
<dbReference type="AlphaFoldDB" id="A0AAN9U239"/>
<evidence type="ECO:0000313" key="10">
    <source>
        <dbReference type="EMBL" id="KAK7734290.1"/>
    </source>
</evidence>
<feature type="transmembrane region" description="Helical" evidence="9">
    <location>
        <begin position="20"/>
        <end position="40"/>
    </location>
</feature>
<comment type="cofactor">
    <cofactor evidence="1 6">
        <name>heme</name>
        <dbReference type="ChEBI" id="CHEBI:30413"/>
    </cofactor>
</comment>
<evidence type="ECO:0008006" key="12">
    <source>
        <dbReference type="Google" id="ProtNLM"/>
    </source>
</evidence>
<keyword evidence="4 6" id="KW-0479">Metal-binding</keyword>
<dbReference type="InterPro" id="IPR050121">
    <property type="entry name" value="Cytochrome_P450_monoxygenase"/>
</dbReference>
<keyword evidence="9" id="KW-0472">Membrane</keyword>
<gene>
    <name evidence="10" type="ORF">SLS53_007940</name>
</gene>
<comment type="similarity">
    <text evidence="2 7">Belongs to the cytochrome P450 family.</text>
</comment>
<evidence type="ECO:0000256" key="6">
    <source>
        <dbReference type="PIRSR" id="PIRSR602401-1"/>
    </source>
</evidence>
<evidence type="ECO:0000256" key="4">
    <source>
        <dbReference type="ARBA" id="ARBA00022723"/>
    </source>
</evidence>
<feature type="region of interest" description="Disordered" evidence="8">
    <location>
        <begin position="485"/>
        <end position="504"/>
    </location>
</feature>
<sequence length="601" mass="67917">MENTTIPWVSVPTPPPSSNWVSPTTGLIIGLLIIGLYTVYQWFLPKPIPGIPYNKEASKRLLGDFPDMRKELKVTSEFNLWCARQVEKMRSPLCQVFVNPFMKPWLLLADFPEAQDILMRRKDFDRSTFIRDGMLPLGHFQACLTTNESWKGTRAWVQDLMTPTFLNRFVGPAIYSHVLELVEIWNIKAHLAKGRPFTATADLMSVSTDTMVTFAFGDNLDSWDAKAQLGLLEQLDSAKFETGSHDDPVTFPRAPVHDFITAAHEGTEVVEVSVNHWLPKILAVWHRNFSRWYNGVMEAKERIIREQIGVALQNLRSGEVKSAVEHMLMREEAIAEKAGRQPDYYNQKMKDEFLTVILRTLLINDVASKIQIFGLVLAGLHTTGSALAWIVKYLTENPDVQSKLRSHLHTAFAQALVEGRSPTYAEMTRGKPLPYLEAVVEESLRCHSTTVTREATRDTELLGHHIPKGTTVFLVSNGPGYYSPSLPVDDTKRSDSCRNAARPGRWDESKDMRAFDPERWLVKNADGKIEFDANAGPQTIFGLGPRGCFGKRLAYIEMRMVTALLVWHFELQDVPKALSGHAATDGISHRAKQCYVRPKKI</sequence>
<keyword evidence="11" id="KW-1185">Reference proteome</keyword>
<keyword evidence="9" id="KW-1133">Transmembrane helix</keyword>
<comment type="caution">
    <text evidence="10">The sequence shown here is derived from an EMBL/GenBank/DDBJ whole genome shotgun (WGS) entry which is preliminary data.</text>
</comment>
<dbReference type="InterPro" id="IPR001128">
    <property type="entry name" value="Cyt_P450"/>
</dbReference>
<evidence type="ECO:0000256" key="1">
    <source>
        <dbReference type="ARBA" id="ARBA00001971"/>
    </source>
</evidence>
<dbReference type="GO" id="GO:0004497">
    <property type="term" value="F:monooxygenase activity"/>
    <property type="evidence" value="ECO:0007669"/>
    <property type="project" value="UniProtKB-KW"/>
</dbReference>
<evidence type="ECO:0000256" key="9">
    <source>
        <dbReference type="SAM" id="Phobius"/>
    </source>
</evidence>
<dbReference type="PANTHER" id="PTHR24305:SF232">
    <property type="entry name" value="P450, PUTATIVE (EUROFUNG)-RELATED"/>
    <property type="match status" value="1"/>
</dbReference>
<dbReference type="InterPro" id="IPR017972">
    <property type="entry name" value="Cyt_P450_CS"/>
</dbReference>
<evidence type="ECO:0000256" key="8">
    <source>
        <dbReference type="SAM" id="MobiDB-lite"/>
    </source>
</evidence>
<dbReference type="GO" id="GO:0005506">
    <property type="term" value="F:iron ion binding"/>
    <property type="evidence" value="ECO:0007669"/>
    <property type="project" value="InterPro"/>
</dbReference>
<keyword evidence="5 6" id="KW-0408">Iron</keyword>